<protein>
    <submittedName>
        <fullName evidence="3">Uncharacterized protein</fullName>
    </submittedName>
</protein>
<feature type="compositionally biased region" description="Low complexity" evidence="1">
    <location>
        <begin position="253"/>
        <end position="267"/>
    </location>
</feature>
<keyword evidence="2" id="KW-0732">Signal</keyword>
<organism evidence="3 4">
    <name type="scientific">Sanghuangporus baumii</name>
    <name type="common">Phellinus baumii</name>
    <dbReference type="NCBI Taxonomy" id="108892"/>
    <lineage>
        <taxon>Eukaryota</taxon>
        <taxon>Fungi</taxon>
        <taxon>Dikarya</taxon>
        <taxon>Basidiomycota</taxon>
        <taxon>Agaricomycotina</taxon>
        <taxon>Agaricomycetes</taxon>
        <taxon>Hymenochaetales</taxon>
        <taxon>Hymenochaetaceae</taxon>
        <taxon>Sanghuangporus</taxon>
    </lineage>
</organism>
<feature type="compositionally biased region" description="Low complexity" evidence="1">
    <location>
        <begin position="187"/>
        <end position="211"/>
    </location>
</feature>
<evidence type="ECO:0000256" key="1">
    <source>
        <dbReference type="SAM" id="MobiDB-lite"/>
    </source>
</evidence>
<accession>A0A9Q5HT94</accession>
<dbReference type="OrthoDB" id="2362516at2759"/>
<sequence length="378" mass="37973">MVASNLFALVLATSATTSWASPLNKRIAQTIADSTAKWVQACTAAGGADQCNPLSQTAFMTLLAAAGPCDQQNAADQMIDLAKQLNNDADMIKFTQIFVQQPRNSPDSFQIPYCQEAPKNSELNGLFQCQFEGTKDTFVGNLQAGAEGTVPFGLSSLETPKSCPANPQGGITDGSQLSDITDDPGLSNVNSSGGSSNSSSGSNSSDTGSASSSAAASSVVESATATATVSDTSATTSIATESDTSVASPTEVSSCGAPSSDASSGSATVNVAASPSSSSSSDFLLQNGLDAQKLNAQFQTLSQNSSCDEGETACVGTSFALCANGAFQLMDCGEAAGNTCAALPLVNKAGTTVTCVQQDQALQRIADTGATGGLTGSD</sequence>
<feature type="compositionally biased region" description="Low complexity" evidence="1">
    <location>
        <begin position="226"/>
        <end position="245"/>
    </location>
</feature>
<evidence type="ECO:0000313" key="4">
    <source>
        <dbReference type="Proteomes" id="UP000757232"/>
    </source>
</evidence>
<dbReference type="Proteomes" id="UP000757232">
    <property type="component" value="Unassembled WGS sequence"/>
</dbReference>
<dbReference type="EMBL" id="LNZH02000208">
    <property type="protein sequence ID" value="OCB85570.1"/>
    <property type="molecule type" value="Genomic_DNA"/>
</dbReference>
<feature type="chain" id="PRO_5040444997" evidence="2">
    <location>
        <begin position="21"/>
        <end position="378"/>
    </location>
</feature>
<reference evidence="3" key="1">
    <citation type="submission" date="2016-06" db="EMBL/GenBank/DDBJ databases">
        <title>Draft Genome sequence of the fungus Inonotus baumii.</title>
        <authorList>
            <person name="Zhu H."/>
            <person name="Lin W."/>
        </authorList>
    </citation>
    <scope>NUCLEOTIDE SEQUENCE</scope>
    <source>
        <strain evidence="3">821</strain>
    </source>
</reference>
<name>A0A9Q5HT94_SANBA</name>
<feature type="signal peptide" evidence="2">
    <location>
        <begin position="1"/>
        <end position="20"/>
    </location>
</feature>
<proteinExistence type="predicted"/>
<evidence type="ECO:0000313" key="3">
    <source>
        <dbReference type="EMBL" id="OCB85570.1"/>
    </source>
</evidence>
<evidence type="ECO:0000256" key="2">
    <source>
        <dbReference type="SAM" id="SignalP"/>
    </source>
</evidence>
<keyword evidence="4" id="KW-1185">Reference proteome</keyword>
<gene>
    <name evidence="3" type="ORF">A7U60_g7218</name>
</gene>
<dbReference type="AlphaFoldDB" id="A0A9Q5HT94"/>
<feature type="region of interest" description="Disordered" evidence="1">
    <location>
        <begin position="153"/>
        <end position="211"/>
    </location>
</feature>
<feature type="region of interest" description="Disordered" evidence="1">
    <location>
        <begin position="226"/>
        <end position="277"/>
    </location>
</feature>
<comment type="caution">
    <text evidence="3">The sequence shown here is derived from an EMBL/GenBank/DDBJ whole genome shotgun (WGS) entry which is preliminary data.</text>
</comment>